<dbReference type="EMBL" id="JAGGKC010000006">
    <property type="protein sequence ID" value="MBP1918576.1"/>
    <property type="molecule type" value="Genomic_DNA"/>
</dbReference>
<reference evidence="13 14" key="1">
    <citation type="submission" date="2021-03" db="EMBL/GenBank/DDBJ databases">
        <title>Genomic Encyclopedia of Type Strains, Phase IV (KMG-IV): sequencing the most valuable type-strain genomes for metagenomic binning, comparative biology and taxonomic classification.</title>
        <authorList>
            <person name="Goeker M."/>
        </authorList>
    </citation>
    <scope>NUCLEOTIDE SEQUENCE [LARGE SCALE GENOMIC DNA]</scope>
    <source>
        <strain evidence="13 14">DSM 6139</strain>
    </source>
</reference>
<dbReference type="PROSITE" id="PS50052">
    <property type="entry name" value="GUANYLATE_KINASE_2"/>
    <property type="match status" value="1"/>
</dbReference>
<evidence type="ECO:0000256" key="11">
    <source>
        <dbReference type="HAMAP-Rule" id="MF_00328"/>
    </source>
</evidence>
<sequence length="208" mass="23675">MNRGLLLVLSGPSGAGKGTVCREYTEKNRDVWNSVSATTRQPRAGEVHGESYFFLSREEFERRIAEDDFLEYAEVYGNYYGTPRSEVEKKLSEGVDVILEIDIQGALNVQENTTEGIFVFILPPTMSELKKRIVGRGSETPESLITRFRAAFDELNYVSKYNYAIINKTVAESYEKLRSIVVAEKCRVTRISKELISLKEENFNAFND</sequence>
<evidence type="ECO:0000256" key="2">
    <source>
        <dbReference type="ARBA" id="ARBA00005790"/>
    </source>
</evidence>
<comment type="function">
    <text evidence="1 11">Essential for recycling GMP and indirectly, cGMP.</text>
</comment>
<dbReference type="Gene3D" id="3.40.50.300">
    <property type="entry name" value="P-loop containing nucleotide triphosphate hydrolases"/>
    <property type="match status" value="1"/>
</dbReference>
<dbReference type="InterPro" id="IPR017665">
    <property type="entry name" value="Guanylate_kinase"/>
</dbReference>
<evidence type="ECO:0000256" key="8">
    <source>
        <dbReference type="ARBA" id="ARBA00022840"/>
    </source>
</evidence>
<dbReference type="RefSeq" id="WP_209458802.1">
    <property type="nucleotide sequence ID" value="NZ_JAGGKC010000006.1"/>
</dbReference>
<keyword evidence="11" id="KW-0963">Cytoplasm</keyword>
<comment type="catalytic activity">
    <reaction evidence="10 11">
        <text>GMP + ATP = GDP + ADP</text>
        <dbReference type="Rhea" id="RHEA:20780"/>
        <dbReference type="ChEBI" id="CHEBI:30616"/>
        <dbReference type="ChEBI" id="CHEBI:58115"/>
        <dbReference type="ChEBI" id="CHEBI:58189"/>
        <dbReference type="ChEBI" id="CHEBI:456216"/>
        <dbReference type="EC" id="2.7.4.8"/>
    </reaction>
</comment>
<keyword evidence="7 11" id="KW-0418">Kinase</keyword>
<dbReference type="CDD" id="cd00071">
    <property type="entry name" value="GMPK"/>
    <property type="match status" value="1"/>
</dbReference>
<feature type="binding site" evidence="11">
    <location>
        <begin position="11"/>
        <end position="18"/>
    </location>
    <ligand>
        <name>ATP</name>
        <dbReference type="ChEBI" id="CHEBI:30616"/>
    </ligand>
</feature>
<evidence type="ECO:0000259" key="12">
    <source>
        <dbReference type="PROSITE" id="PS50052"/>
    </source>
</evidence>
<dbReference type="Gene3D" id="3.30.63.10">
    <property type="entry name" value="Guanylate Kinase phosphate binding domain"/>
    <property type="match status" value="1"/>
</dbReference>
<dbReference type="InterPro" id="IPR020590">
    <property type="entry name" value="Guanylate_kinase_CS"/>
</dbReference>
<evidence type="ECO:0000256" key="9">
    <source>
        <dbReference type="ARBA" id="ARBA00030128"/>
    </source>
</evidence>
<dbReference type="InterPro" id="IPR027417">
    <property type="entry name" value="P-loop_NTPase"/>
</dbReference>
<dbReference type="PROSITE" id="PS00856">
    <property type="entry name" value="GUANYLATE_KINASE_1"/>
    <property type="match status" value="1"/>
</dbReference>
<dbReference type="SMART" id="SM00072">
    <property type="entry name" value="GuKc"/>
    <property type="match status" value="1"/>
</dbReference>
<dbReference type="Proteomes" id="UP001519271">
    <property type="component" value="Unassembled WGS sequence"/>
</dbReference>
<accession>A0ABS4G229</accession>
<keyword evidence="14" id="KW-1185">Reference proteome</keyword>
<keyword evidence="6 11" id="KW-0547">Nucleotide-binding</keyword>
<dbReference type="PANTHER" id="PTHR23117">
    <property type="entry name" value="GUANYLATE KINASE-RELATED"/>
    <property type="match status" value="1"/>
</dbReference>
<dbReference type="SUPFAM" id="SSF52540">
    <property type="entry name" value="P-loop containing nucleoside triphosphate hydrolases"/>
    <property type="match status" value="1"/>
</dbReference>
<evidence type="ECO:0000313" key="14">
    <source>
        <dbReference type="Proteomes" id="UP001519271"/>
    </source>
</evidence>
<evidence type="ECO:0000256" key="7">
    <source>
        <dbReference type="ARBA" id="ARBA00022777"/>
    </source>
</evidence>
<comment type="subcellular location">
    <subcellularLocation>
        <location evidence="11">Cytoplasm</location>
    </subcellularLocation>
</comment>
<evidence type="ECO:0000256" key="6">
    <source>
        <dbReference type="ARBA" id="ARBA00022741"/>
    </source>
</evidence>
<evidence type="ECO:0000313" key="13">
    <source>
        <dbReference type="EMBL" id="MBP1918576.1"/>
    </source>
</evidence>
<comment type="similarity">
    <text evidence="2 11">Belongs to the guanylate kinase family.</text>
</comment>
<evidence type="ECO:0000256" key="5">
    <source>
        <dbReference type="ARBA" id="ARBA00022679"/>
    </source>
</evidence>
<organism evidence="13 14">
    <name type="scientific">Youngiibacter multivorans</name>
    <dbReference type="NCBI Taxonomy" id="937251"/>
    <lineage>
        <taxon>Bacteria</taxon>
        <taxon>Bacillati</taxon>
        <taxon>Bacillota</taxon>
        <taxon>Clostridia</taxon>
        <taxon>Eubacteriales</taxon>
        <taxon>Clostridiaceae</taxon>
        <taxon>Youngiibacter</taxon>
    </lineage>
</organism>
<feature type="domain" description="Guanylate kinase-like" evidence="12">
    <location>
        <begin position="4"/>
        <end position="182"/>
    </location>
</feature>
<keyword evidence="5 11" id="KW-0808">Transferase</keyword>
<evidence type="ECO:0000256" key="3">
    <source>
        <dbReference type="ARBA" id="ARBA00012961"/>
    </source>
</evidence>
<comment type="caution">
    <text evidence="13">The sequence shown here is derived from an EMBL/GenBank/DDBJ whole genome shotgun (WGS) entry which is preliminary data.</text>
</comment>
<dbReference type="InterPro" id="IPR008145">
    <property type="entry name" value="GK/Ca_channel_bsu"/>
</dbReference>
<dbReference type="GO" id="GO:0004385">
    <property type="term" value="F:GMP kinase activity"/>
    <property type="evidence" value="ECO:0007669"/>
    <property type="project" value="UniProtKB-EC"/>
</dbReference>
<gene>
    <name evidence="11" type="primary">gmk</name>
    <name evidence="13" type="ORF">J2Z34_001052</name>
</gene>
<dbReference type="NCBIfam" id="TIGR03263">
    <property type="entry name" value="guanyl_kin"/>
    <property type="match status" value="1"/>
</dbReference>
<evidence type="ECO:0000256" key="10">
    <source>
        <dbReference type="ARBA" id="ARBA00048594"/>
    </source>
</evidence>
<proteinExistence type="inferred from homology"/>
<dbReference type="PANTHER" id="PTHR23117:SF13">
    <property type="entry name" value="GUANYLATE KINASE"/>
    <property type="match status" value="1"/>
</dbReference>
<evidence type="ECO:0000256" key="4">
    <source>
        <dbReference type="ARBA" id="ARBA00016296"/>
    </source>
</evidence>
<evidence type="ECO:0000256" key="1">
    <source>
        <dbReference type="ARBA" id="ARBA00003531"/>
    </source>
</evidence>
<keyword evidence="8 11" id="KW-0067">ATP-binding</keyword>
<dbReference type="InterPro" id="IPR008144">
    <property type="entry name" value="Guanylate_kin-like_dom"/>
</dbReference>
<name>A0ABS4G229_9CLOT</name>
<dbReference type="Pfam" id="PF00625">
    <property type="entry name" value="Guanylate_kin"/>
    <property type="match status" value="1"/>
</dbReference>
<protein>
    <recommendedName>
        <fullName evidence="4 11">Guanylate kinase</fullName>
        <ecNumber evidence="3 11">2.7.4.8</ecNumber>
    </recommendedName>
    <alternativeName>
        <fullName evidence="9 11">GMP kinase</fullName>
    </alternativeName>
</protein>
<dbReference type="EC" id="2.7.4.8" evidence="3 11"/>
<dbReference type="HAMAP" id="MF_00328">
    <property type="entry name" value="Guanylate_kinase"/>
    <property type="match status" value="1"/>
</dbReference>